<dbReference type="EMBL" id="VITF01000007">
    <property type="protein sequence ID" value="TWA67389.1"/>
    <property type="molecule type" value="Genomic_DNA"/>
</dbReference>
<evidence type="ECO:0000256" key="1">
    <source>
        <dbReference type="ARBA" id="ARBA00000085"/>
    </source>
</evidence>
<evidence type="ECO:0000256" key="8">
    <source>
        <dbReference type="ARBA" id="ARBA00022840"/>
    </source>
</evidence>
<feature type="transmembrane region" description="Helical" evidence="14">
    <location>
        <begin position="425"/>
        <end position="450"/>
    </location>
</feature>
<dbReference type="PROSITE" id="PS50109">
    <property type="entry name" value="HIS_KIN"/>
    <property type="match status" value="1"/>
</dbReference>
<keyword evidence="9" id="KW-0902">Two-component regulatory system</keyword>
<dbReference type="InterPro" id="IPR003661">
    <property type="entry name" value="HisK_dim/P_dom"/>
</dbReference>
<comment type="subcellular location">
    <subcellularLocation>
        <location evidence="2">Membrane</location>
    </subcellularLocation>
</comment>
<dbReference type="SUPFAM" id="SSF52172">
    <property type="entry name" value="CheY-like"/>
    <property type="match status" value="1"/>
</dbReference>
<dbReference type="Gene3D" id="3.40.50.2300">
    <property type="match status" value="1"/>
</dbReference>
<evidence type="ECO:0000259" key="16">
    <source>
        <dbReference type="PROSITE" id="PS50110"/>
    </source>
</evidence>
<feature type="modified residue" description="4-aspartylphosphate" evidence="13">
    <location>
        <position position="992"/>
    </location>
</feature>
<evidence type="ECO:0000256" key="12">
    <source>
        <dbReference type="PROSITE-ProRule" id="PRU00110"/>
    </source>
</evidence>
<dbReference type="CDD" id="cd17546">
    <property type="entry name" value="REC_hyHK_CKI1_RcsC-like"/>
    <property type="match status" value="1"/>
</dbReference>
<keyword evidence="7 19" id="KW-0418">Kinase</keyword>
<dbReference type="PROSITE" id="PS50885">
    <property type="entry name" value="HAMP"/>
    <property type="match status" value="1"/>
</dbReference>
<dbReference type="PROSITE" id="PS50894">
    <property type="entry name" value="HPT"/>
    <property type="match status" value="1"/>
</dbReference>
<dbReference type="EC" id="2.7.13.3" evidence="3"/>
<evidence type="ECO:0000256" key="14">
    <source>
        <dbReference type="SAM" id="Phobius"/>
    </source>
</evidence>
<evidence type="ECO:0000256" key="3">
    <source>
        <dbReference type="ARBA" id="ARBA00012438"/>
    </source>
</evidence>
<feature type="transmembrane region" description="Helical" evidence="14">
    <location>
        <begin position="12"/>
        <end position="32"/>
    </location>
</feature>
<keyword evidence="14" id="KW-0472">Membrane</keyword>
<dbReference type="Pfam" id="PF00672">
    <property type="entry name" value="HAMP"/>
    <property type="match status" value="1"/>
</dbReference>
<dbReference type="CDD" id="cd00082">
    <property type="entry name" value="HisKA"/>
    <property type="match status" value="1"/>
</dbReference>
<evidence type="ECO:0000256" key="2">
    <source>
        <dbReference type="ARBA" id="ARBA00004370"/>
    </source>
</evidence>
<keyword evidence="6" id="KW-0547">Nucleotide-binding</keyword>
<dbReference type="CDD" id="cd06225">
    <property type="entry name" value="HAMP"/>
    <property type="match status" value="1"/>
</dbReference>
<dbReference type="GO" id="GO:0000155">
    <property type="term" value="F:phosphorelay sensor kinase activity"/>
    <property type="evidence" value="ECO:0007669"/>
    <property type="project" value="InterPro"/>
</dbReference>
<dbReference type="Gene3D" id="1.20.120.160">
    <property type="entry name" value="HPT domain"/>
    <property type="match status" value="1"/>
</dbReference>
<dbReference type="InterPro" id="IPR005467">
    <property type="entry name" value="His_kinase_dom"/>
</dbReference>
<evidence type="ECO:0000256" key="4">
    <source>
        <dbReference type="ARBA" id="ARBA00022553"/>
    </source>
</evidence>
<evidence type="ECO:0000259" key="17">
    <source>
        <dbReference type="PROSITE" id="PS50885"/>
    </source>
</evidence>
<feature type="modified residue" description="Phosphohistidine" evidence="12">
    <location>
        <position position="1168"/>
    </location>
</feature>
<dbReference type="SUPFAM" id="SSF47384">
    <property type="entry name" value="Homodimeric domain of signal transducing histidine kinase"/>
    <property type="match status" value="1"/>
</dbReference>
<feature type="domain" description="Response regulatory" evidence="16">
    <location>
        <begin position="943"/>
        <end position="1076"/>
    </location>
</feature>
<dbReference type="RefSeq" id="WP_145677707.1">
    <property type="nucleotide sequence ID" value="NZ_VITF01000007.1"/>
</dbReference>
<feature type="domain" description="Histidine kinase" evidence="15">
    <location>
        <begin position="526"/>
        <end position="753"/>
    </location>
</feature>
<proteinExistence type="predicted"/>
<reference evidence="19 20" key="1">
    <citation type="submission" date="2019-06" db="EMBL/GenBank/DDBJ databases">
        <title>Genomic Encyclopedia of Type Strains, Phase IV (KMG-V): Genome sequencing to study the core and pangenomes of soil and plant-associated prokaryotes.</title>
        <authorList>
            <person name="Whitman W."/>
        </authorList>
    </citation>
    <scope>NUCLEOTIDE SEQUENCE [LARGE SCALE GENOMIC DNA]</scope>
    <source>
        <strain evidence="19 20">BR 11796</strain>
    </source>
</reference>
<dbReference type="PRINTS" id="PR00344">
    <property type="entry name" value="BCTRLSENSOR"/>
</dbReference>
<dbReference type="SUPFAM" id="SSF47226">
    <property type="entry name" value="Histidine-containing phosphotransfer domain, HPT domain"/>
    <property type="match status" value="1"/>
</dbReference>
<evidence type="ECO:0000256" key="5">
    <source>
        <dbReference type="ARBA" id="ARBA00022679"/>
    </source>
</evidence>
<name>A0A560B4J6_AZOBR</name>
<dbReference type="CDD" id="cd00088">
    <property type="entry name" value="HPT"/>
    <property type="match status" value="1"/>
</dbReference>
<dbReference type="InterPro" id="IPR001789">
    <property type="entry name" value="Sig_transdc_resp-reg_receiver"/>
</dbReference>
<protein>
    <recommendedName>
        <fullName evidence="11">Sensory/regulatory protein RpfC</fullName>
        <ecNumber evidence="3">2.7.13.3</ecNumber>
    </recommendedName>
</protein>
<sequence>MIRTNIAQRIAAVGGMPVLVAAAIAIVAWFLLQQSDRANGSVVTAGTIYRELLGAEAARSDYLNTAASRRAAQAVRFDAHTGEARRQLDALADATEDDALEGAVNETRRVLDRYATQMEELKAVTERNDALIGAMAQQAARLIDITDAARQRQNLANLGYAETVAESDRRLSLHRDVLDNARSIYAALAGLWRHEAARLSREHGQAQGAAAGSSGAHDTGVLMLRLSNSADALEEALERAAEAEGRGGRGQKRIVAAVSQVSGALMDGGDIRDSAQELEKRIDQTLNVYGTAYAATLNEVTELTAHAVSANETEQQAQGVTIAVLKLAHATADAVSHRDIGATIALIADGAAVEEQIERIALPPLVRGGMMSAVAGWRDSLDKVREGLSVQDLMIAQMDADAKEMASGASALNDTFRSNAETIGAFLRSALVFGATAGLLLAIAGAFYAARSITRPLDRLQRQMVHLAGNPLTGAIVDTGRRDEVGAMARSVQHFVTEIAQRETALHEAKNQAEEATRAKSSFLAVMSHEIRTPMNGVTAMAEMLDQTDLTEEQHGMLGVIRSSAQALLIIINDILDFSKIEAGKMEIESVPFSPLEVVEESAELVAGRIEEKGLQLSVDVGPGVPDRLTGDPTRVRQILINLMGNAVKFTERGSVAVTVSAEPRSGTDGPADGSVVLRFAVTDSGIGLTEEQRAKLFQPFQQADSSTSRRFGGTGLGLTICHKLCTMMGGGIGVDSVFGAGSTFWFELPFAVAAPSTDCPQPRTPAAPAVAVDDARVVAIGFDGAGRRALHGILAAAGIDPLGWYDLNAGLEAVTGAHSGPAGTSNPGGDAGRLVVLVNGGVRSEAAIACCRAIVQSPAFAAGPVPAVILAVPRALASTMSEADRIGLLCAVNLPLRRRRVWLTIAAALGRASLERRSEPREHDATGWEPPPIETAIAAGALILVAEDNPINQTVIRRMLNKRGYAIEMADNGARALEMLRPGRYGLLLTDFHMPEMDGFGLTHAIRARERELAEALSGTGTGTGAGAVDRLPIVALTADALPGTQQRCLEAGMDGYLTKPIESRLLAETLDRFLPQARSLRLPARRTPAKPEPMAVAEAAPAPSWADADIDPQIFDLGQLGQNFGRDDPDAMVFLGEFLGMAPGLIQAAVAALEAGDAGPARDAVHTLKGAALSIGAARLGRLAGDTQDLLDAGDVETAGLLASMLDATLDELITATAAMRESHSPAPTS</sequence>
<evidence type="ECO:0000259" key="18">
    <source>
        <dbReference type="PROSITE" id="PS50894"/>
    </source>
</evidence>
<dbReference type="SUPFAM" id="SSF55874">
    <property type="entry name" value="ATPase domain of HSP90 chaperone/DNA topoisomerase II/histidine kinase"/>
    <property type="match status" value="1"/>
</dbReference>
<dbReference type="InterPro" id="IPR008207">
    <property type="entry name" value="Sig_transdc_His_kin_Hpt_dom"/>
</dbReference>
<keyword evidence="14" id="KW-1133">Transmembrane helix</keyword>
<evidence type="ECO:0000313" key="20">
    <source>
        <dbReference type="Proteomes" id="UP000316083"/>
    </source>
</evidence>
<organism evidence="19 20">
    <name type="scientific">Azospirillum brasilense</name>
    <dbReference type="NCBI Taxonomy" id="192"/>
    <lineage>
        <taxon>Bacteria</taxon>
        <taxon>Pseudomonadati</taxon>
        <taxon>Pseudomonadota</taxon>
        <taxon>Alphaproteobacteria</taxon>
        <taxon>Rhodospirillales</taxon>
        <taxon>Azospirillaceae</taxon>
        <taxon>Azospirillum</taxon>
    </lineage>
</organism>
<evidence type="ECO:0000313" key="19">
    <source>
        <dbReference type="EMBL" id="TWA67389.1"/>
    </source>
</evidence>
<keyword evidence="14" id="KW-0812">Transmembrane</keyword>
<dbReference type="PROSITE" id="PS50110">
    <property type="entry name" value="RESPONSE_REGULATORY"/>
    <property type="match status" value="1"/>
</dbReference>
<dbReference type="SMART" id="SM00388">
    <property type="entry name" value="HisKA"/>
    <property type="match status" value="1"/>
</dbReference>
<dbReference type="Pfam" id="PF00072">
    <property type="entry name" value="Response_reg"/>
    <property type="match status" value="1"/>
</dbReference>
<evidence type="ECO:0000256" key="13">
    <source>
        <dbReference type="PROSITE-ProRule" id="PRU00169"/>
    </source>
</evidence>
<dbReference type="SUPFAM" id="SSF158472">
    <property type="entry name" value="HAMP domain-like"/>
    <property type="match status" value="1"/>
</dbReference>
<dbReference type="InterPro" id="IPR011006">
    <property type="entry name" value="CheY-like_superfamily"/>
</dbReference>
<dbReference type="FunFam" id="1.10.287.130:FF:000002">
    <property type="entry name" value="Two-component osmosensing histidine kinase"/>
    <property type="match status" value="1"/>
</dbReference>
<dbReference type="InterPro" id="IPR003594">
    <property type="entry name" value="HATPase_dom"/>
</dbReference>
<dbReference type="Gene3D" id="3.30.565.10">
    <property type="entry name" value="Histidine kinase-like ATPase, C-terminal domain"/>
    <property type="match status" value="1"/>
</dbReference>
<dbReference type="Proteomes" id="UP000316083">
    <property type="component" value="Unassembled WGS sequence"/>
</dbReference>
<comment type="caution">
    <text evidence="19">The sequence shown here is derived from an EMBL/GenBank/DDBJ whole genome shotgun (WGS) entry which is preliminary data.</text>
</comment>
<dbReference type="SMART" id="SM00387">
    <property type="entry name" value="HATPase_c"/>
    <property type="match status" value="1"/>
</dbReference>
<dbReference type="Pfam" id="PF00512">
    <property type="entry name" value="HisKA"/>
    <property type="match status" value="1"/>
</dbReference>
<dbReference type="InterPro" id="IPR004358">
    <property type="entry name" value="Sig_transdc_His_kin-like_C"/>
</dbReference>
<dbReference type="FunFam" id="3.30.565.10:FF:000010">
    <property type="entry name" value="Sensor histidine kinase RcsC"/>
    <property type="match status" value="1"/>
</dbReference>
<evidence type="ECO:0000256" key="11">
    <source>
        <dbReference type="ARBA" id="ARBA00068150"/>
    </source>
</evidence>
<dbReference type="PANTHER" id="PTHR45339">
    <property type="entry name" value="HYBRID SIGNAL TRANSDUCTION HISTIDINE KINASE J"/>
    <property type="match status" value="1"/>
</dbReference>
<dbReference type="InterPro" id="IPR036097">
    <property type="entry name" value="HisK_dim/P_sf"/>
</dbReference>
<feature type="domain" description="HPt" evidence="18">
    <location>
        <begin position="1129"/>
        <end position="1222"/>
    </location>
</feature>
<evidence type="ECO:0000256" key="9">
    <source>
        <dbReference type="ARBA" id="ARBA00023012"/>
    </source>
</evidence>
<evidence type="ECO:0000256" key="10">
    <source>
        <dbReference type="ARBA" id="ARBA00064003"/>
    </source>
</evidence>
<keyword evidence="4 13" id="KW-0597">Phosphoprotein</keyword>
<gene>
    <name evidence="19" type="ORF">FBZ82_107367</name>
</gene>
<dbReference type="PANTHER" id="PTHR45339:SF5">
    <property type="entry name" value="HISTIDINE KINASE"/>
    <property type="match status" value="1"/>
</dbReference>
<dbReference type="InterPro" id="IPR036641">
    <property type="entry name" value="HPT_dom_sf"/>
</dbReference>
<keyword evidence="8" id="KW-0067">ATP-binding</keyword>
<dbReference type="SMART" id="SM00304">
    <property type="entry name" value="HAMP"/>
    <property type="match status" value="1"/>
</dbReference>
<dbReference type="SMART" id="SM00448">
    <property type="entry name" value="REC"/>
    <property type="match status" value="1"/>
</dbReference>
<dbReference type="Pfam" id="PF01627">
    <property type="entry name" value="Hpt"/>
    <property type="match status" value="1"/>
</dbReference>
<dbReference type="GO" id="GO:0005524">
    <property type="term" value="F:ATP binding"/>
    <property type="evidence" value="ECO:0007669"/>
    <property type="project" value="UniProtKB-KW"/>
</dbReference>
<keyword evidence="5" id="KW-0808">Transferase</keyword>
<accession>A0A560B4J6</accession>
<dbReference type="InterPro" id="IPR036890">
    <property type="entry name" value="HATPase_C_sf"/>
</dbReference>
<dbReference type="Pfam" id="PF02518">
    <property type="entry name" value="HATPase_c"/>
    <property type="match status" value="1"/>
</dbReference>
<dbReference type="CDD" id="cd16922">
    <property type="entry name" value="HATPase_EvgS-ArcB-TorS-like"/>
    <property type="match status" value="1"/>
</dbReference>
<dbReference type="Gene3D" id="6.10.340.10">
    <property type="match status" value="1"/>
</dbReference>
<evidence type="ECO:0000256" key="6">
    <source>
        <dbReference type="ARBA" id="ARBA00022741"/>
    </source>
</evidence>
<feature type="domain" description="HAMP" evidence="17">
    <location>
        <begin position="451"/>
        <end position="504"/>
    </location>
</feature>
<comment type="subunit">
    <text evidence="10">At low DSF concentrations, interacts with RpfF.</text>
</comment>
<comment type="catalytic activity">
    <reaction evidence="1">
        <text>ATP + protein L-histidine = ADP + protein N-phospho-L-histidine.</text>
        <dbReference type="EC" id="2.7.13.3"/>
    </reaction>
</comment>
<evidence type="ECO:0000256" key="7">
    <source>
        <dbReference type="ARBA" id="ARBA00022777"/>
    </source>
</evidence>
<evidence type="ECO:0000259" key="15">
    <source>
        <dbReference type="PROSITE" id="PS50109"/>
    </source>
</evidence>
<dbReference type="InterPro" id="IPR003660">
    <property type="entry name" value="HAMP_dom"/>
</dbReference>
<dbReference type="GO" id="GO:0005886">
    <property type="term" value="C:plasma membrane"/>
    <property type="evidence" value="ECO:0007669"/>
    <property type="project" value="UniProtKB-SubCell"/>
</dbReference>
<dbReference type="Gene3D" id="1.10.287.130">
    <property type="match status" value="1"/>
</dbReference>
<dbReference type="AlphaFoldDB" id="A0A560B4J6"/>